<comment type="caution">
    <text evidence="1">The sequence shown here is derived from an EMBL/GenBank/DDBJ whole genome shotgun (WGS) entry which is preliminary data.</text>
</comment>
<dbReference type="AlphaFoldDB" id="A0A743PFU5"/>
<gene>
    <name evidence="1" type="ORF">G9F27_005299</name>
</gene>
<reference evidence="1" key="2">
    <citation type="submission" date="2020-02" db="EMBL/GenBank/DDBJ databases">
        <authorList>
            <consortium name="NCBI Pathogen Detection Project"/>
        </authorList>
    </citation>
    <scope>NUCLEOTIDE SEQUENCE</scope>
    <source>
        <strain evidence="1">MA.CK_00/00001968</strain>
    </source>
</reference>
<organism evidence="1">
    <name type="scientific">Salmonella enterica</name>
    <name type="common">Salmonella choleraesuis</name>
    <dbReference type="NCBI Taxonomy" id="28901"/>
    <lineage>
        <taxon>Bacteria</taxon>
        <taxon>Pseudomonadati</taxon>
        <taxon>Pseudomonadota</taxon>
        <taxon>Gammaproteobacteria</taxon>
        <taxon>Enterobacterales</taxon>
        <taxon>Enterobacteriaceae</taxon>
        <taxon>Salmonella</taxon>
    </lineage>
</organism>
<evidence type="ECO:0000313" key="1">
    <source>
        <dbReference type="EMBL" id="HAF2130965.1"/>
    </source>
</evidence>
<sequence length="94" mass="10571">MNHGDSENPEMLVYDSIDGVMTCLQILVWCLRDAGQLDADKYACLLADFRLNKTSPDSMQGVIIDRMLSGLVDDPEVLLRRLSMKVLPVDNEDQ</sequence>
<dbReference type="EMBL" id="DAAUQX010000087">
    <property type="protein sequence ID" value="HAF2130965.1"/>
    <property type="molecule type" value="Genomic_DNA"/>
</dbReference>
<proteinExistence type="predicted"/>
<name>A0A743PFU5_SALER</name>
<accession>A0A743PFU5</accession>
<protein>
    <submittedName>
        <fullName evidence="1">Uncharacterized protein</fullName>
    </submittedName>
</protein>
<reference evidence="1" key="1">
    <citation type="journal article" date="2018" name="Genome Biol.">
        <title>SKESA: strategic k-mer extension for scrupulous assemblies.</title>
        <authorList>
            <person name="Souvorov A."/>
            <person name="Agarwala R."/>
            <person name="Lipman D.J."/>
        </authorList>
    </citation>
    <scope>NUCLEOTIDE SEQUENCE</scope>
    <source>
        <strain evidence="1">MA.CK_00/00001968</strain>
    </source>
</reference>